<feature type="transmembrane region" description="Helical" evidence="1">
    <location>
        <begin position="126"/>
        <end position="146"/>
    </location>
</feature>
<sequence length="166" mass="17632">MEINGLPAHVLIVHAAVVFLPLATVIAVVYAWVPRWRWATRWPAVGFTTVALGAVMAAYFSGRSFLDSQPALKQSSAVTLHRERASVLFWVTIVFALLVFLAAWGLGGPSGLASGRFGRARHAPVVEWSLMAMVTILAVASLAMVIGTGDAGARAVWSGFTAPSSQ</sequence>
<dbReference type="OrthoDB" id="3830771at2"/>
<accession>A0A4Q4Z3U9</accession>
<feature type="transmembrane region" description="Helical" evidence="1">
    <location>
        <begin position="45"/>
        <end position="66"/>
    </location>
</feature>
<dbReference type="AlphaFoldDB" id="A0A4Q4Z3U9"/>
<proteinExistence type="predicted"/>
<protein>
    <recommendedName>
        <fullName evidence="4">DUF2231 domain-containing protein</fullName>
    </recommendedName>
</protein>
<keyword evidence="3" id="KW-1185">Reference proteome</keyword>
<reference evidence="2 3" key="1">
    <citation type="submission" date="2019-01" db="EMBL/GenBank/DDBJ databases">
        <title>Nocardioides guangzhouensis sp. nov., an actinobacterium isolated from soil.</title>
        <authorList>
            <person name="Fu Y."/>
            <person name="Cai Y."/>
            <person name="Lin Z."/>
            <person name="Chen P."/>
        </authorList>
    </citation>
    <scope>NUCLEOTIDE SEQUENCE [LARGE SCALE GENOMIC DNA]</scope>
    <source>
        <strain evidence="2 3">130</strain>
    </source>
</reference>
<feature type="transmembrane region" description="Helical" evidence="1">
    <location>
        <begin position="87"/>
        <end position="106"/>
    </location>
</feature>
<keyword evidence="1" id="KW-0472">Membrane</keyword>
<keyword evidence="1" id="KW-0812">Transmembrane</keyword>
<gene>
    <name evidence="2" type="ORF">EKO23_22085</name>
</gene>
<keyword evidence="1" id="KW-1133">Transmembrane helix</keyword>
<dbReference type="EMBL" id="SDKM01000050">
    <property type="protein sequence ID" value="RYP82252.1"/>
    <property type="molecule type" value="Genomic_DNA"/>
</dbReference>
<dbReference type="RefSeq" id="WP_134720649.1">
    <property type="nucleotide sequence ID" value="NZ_SDKM01000050.1"/>
</dbReference>
<feature type="transmembrane region" description="Helical" evidence="1">
    <location>
        <begin position="12"/>
        <end position="33"/>
    </location>
</feature>
<evidence type="ECO:0008006" key="4">
    <source>
        <dbReference type="Google" id="ProtNLM"/>
    </source>
</evidence>
<name>A0A4Q4Z3U9_9ACTN</name>
<evidence type="ECO:0000313" key="3">
    <source>
        <dbReference type="Proteomes" id="UP000295198"/>
    </source>
</evidence>
<evidence type="ECO:0000256" key="1">
    <source>
        <dbReference type="SAM" id="Phobius"/>
    </source>
</evidence>
<organism evidence="2 3">
    <name type="scientific">Nocardioides guangzhouensis</name>
    <dbReference type="NCBI Taxonomy" id="2497878"/>
    <lineage>
        <taxon>Bacteria</taxon>
        <taxon>Bacillati</taxon>
        <taxon>Actinomycetota</taxon>
        <taxon>Actinomycetes</taxon>
        <taxon>Propionibacteriales</taxon>
        <taxon>Nocardioidaceae</taxon>
        <taxon>Nocardioides</taxon>
    </lineage>
</organism>
<dbReference type="Proteomes" id="UP000295198">
    <property type="component" value="Unassembled WGS sequence"/>
</dbReference>
<evidence type="ECO:0000313" key="2">
    <source>
        <dbReference type="EMBL" id="RYP82252.1"/>
    </source>
</evidence>
<comment type="caution">
    <text evidence="2">The sequence shown here is derived from an EMBL/GenBank/DDBJ whole genome shotgun (WGS) entry which is preliminary data.</text>
</comment>